<evidence type="ECO:0000256" key="6">
    <source>
        <dbReference type="PROSITE-ProRule" id="PRU00552"/>
    </source>
</evidence>
<dbReference type="InterPro" id="IPR044742">
    <property type="entry name" value="DEAD/DEAH_RhlB"/>
</dbReference>
<reference evidence="12" key="1">
    <citation type="journal article" date="2019" name="Int. J. Syst. Evol. Microbiol.">
        <title>The Global Catalogue of Microorganisms (GCM) 10K type strain sequencing project: providing services to taxonomists for standard genome sequencing and annotation.</title>
        <authorList>
            <consortium name="The Broad Institute Genomics Platform"/>
            <consortium name="The Broad Institute Genome Sequencing Center for Infectious Disease"/>
            <person name="Wu L."/>
            <person name="Ma J."/>
        </authorList>
    </citation>
    <scope>NUCLEOTIDE SEQUENCE [LARGE SCALE GENOMIC DNA]</scope>
    <source>
        <strain evidence="12">CGMCC 1.15922</strain>
    </source>
</reference>
<gene>
    <name evidence="11" type="ORF">GCM10011501_16510</name>
</gene>
<evidence type="ECO:0000259" key="8">
    <source>
        <dbReference type="PROSITE" id="PS51192"/>
    </source>
</evidence>
<dbReference type="Gene3D" id="3.40.50.300">
    <property type="entry name" value="P-loop containing nucleotide triphosphate hydrolases"/>
    <property type="match status" value="2"/>
</dbReference>
<dbReference type="Pfam" id="PF00270">
    <property type="entry name" value="DEAD"/>
    <property type="match status" value="1"/>
</dbReference>
<evidence type="ECO:0000259" key="10">
    <source>
        <dbReference type="PROSITE" id="PS51195"/>
    </source>
</evidence>
<organism evidence="11 12">
    <name type="scientific">Thalassotalea profundi</name>
    <dbReference type="NCBI Taxonomy" id="2036687"/>
    <lineage>
        <taxon>Bacteria</taxon>
        <taxon>Pseudomonadati</taxon>
        <taxon>Pseudomonadota</taxon>
        <taxon>Gammaproteobacteria</taxon>
        <taxon>Alteromonadales</taxon>
        <taxon>Colwelliaceae</taxon>
        <taxon>Thalassotalea</taxon>
    </lineage>
</organism>
<evidence type="ECO:0000256" key="3">
    <source>
        <dbReference type="ARBA" id="ARBA00022806"/>
    </source>
</evidence>
<feature type="region of interest" description="Disordered" evidence="7">
    <location>
        <begin position="389"/>
        <end position="417"/>
    </location>
</feature>
<evidence type="ECO:0000256" key="5">
    <source>
        <dbReference type="ARBA" id="ARBA00038437"/>
    </source>
</evidence>
<dbReference type="PROSITE" id="PS51192">
    <property type="entry name" value="HELICASE_ATP_BIND_1"/>
    <property type="match status" value="1"/>
</dbReference>
<dbReference type="SMART" id="SM00487">
    <property type="entry name" value="DEXDc"/>
    <property type="match status" value="1"/>
</dbReference>
<dbReference type="PANTHER" id="PTHR47959:SF13">
    <property type="entry name" value="ATP-DEPENDENT RNA HELICASE RHLE"/>
    <property type="match status" value="1"/>
</dbReference>
<evidence type="ECO:0000256" key="4">
    <source>
        <dbReference type="ARBA" id="ARBA00022840"/>
    </source>
</evidence>
<comment type="caution">
    <text evidence="11">The sequence shown here is derived from an EMBL/GenBank/DDBJ whole genome shotgun (WGS) entry which is preliminary data.</text>
</comment>
<dbReference type="InterPro" id="IPR014001">
    <property type="entry name" value="Helicase_ATP-bd"/>
</dbReference>
<evidence type="ECO:0000259" key="9">
    <source>
        <dbReference type="PROSITE" id="PS51194"/>
    </source>
</evidence>
<sequence>MSEFNAFSLLGSIIDRLSLKGYKEPTPIQKECIPILINGNDLLGIAQTGTGKTAAFSLPIINNFARNKIDISAKSTRSLILTPTRELASQIMQNIDDYAEGLALNTKVVYGGVGRQGQVDAIAQGLDILVATPGRLLDLIETGDIHFKALEVFVLDEADTMLDMGFFKDVQNIIAKLPKKRQTLLFSATMPKEIEILAQDILTAPTKVKITPETVTADLVNQNVYHLEKSDKMPLLLNILQTPDYEKVLIFCKTKYGADIIVNELKKASITADSLHSGKTQAVRETVLQHFKEANLRVLVATDVAARGIDVDNITLVINYNLPEDPRNYIHRIGRTARAGKSGMAISFAVENDIRQLTNIENSIGQVIPVVTEQPFHKEFSKASIQVKKLGKNQGKKKVNKTNKNIRSKSLKKSRKK</sequence>
<name>A0ABQ3IL82_9GAMM</name>
<evidence type="ECO:0000256" key="2">
    <source>
        <dbReference type="ARBA" id="ARBA00022801"/>
    </source>
</evidence>
<dbReference type="CDD" id="cd18787">
    <property type="entry name" value="SF2_C_DEAD"/>
    <property type="match status" value="1"/>
</dbReference>
<dbReference type="Pfam" id="PF00271">
    <property type="entry name" value="Helicase_C"/>
    <property type="match status" value="1"/>
</dbReference>
<dbReference type="InterPro" id="IPR014014">
    <property type="entry name" value="RNA_helicase_DEAD_Q_motif"/>
</dbReference>
<dbReference type="Proteomes" id="UP000626370">
    <property type="component" value="Unassembled WGS sequence"/>
</dbReference>
<feature type="short sequence motif" description="Q motif" evidence="6">
    <location>
        <begin position="2"/>
        <end position="30"/>
    </location>
</feature>
<keyword evidence="12" id="KW-1185">Reference proteome</keyword>
<accession>A0ABQ3IL82</accession>
<dbReference type="RefSeq" id="WP_189377783.1">
    <property type="nucleotide sequence ID" value="NZ_BNAH01000005.1"/>
</dbReference>
<protein>
    <submittedName>
        <fullName evidence="11">DEAD/DEAH box family ATP-dependent RNA helicase</fullName>
    </submittedName>
</protein>
<evidence type="ECO:0000313" key="12">
    <source>
        <dbReference type="Proteomes" id="UP000626370"/>
    </source>
</evidence>
<keyword evidence="3 11" id="KW-0347">Helicase</keyword>
<dbReference type="CDD" id="cd00268">
    <property type="entry name" value="DEADc"/>
    <property type="match status" value="1"/>
</dbReference>
<proteinExistence type="inferred from homology"/>
<dbReference type="InterPro" id="IPR011545">
    <property type="entry name" value="DEAD/DEAH_box_helicase_dom"/>
</dbReference>
<dbReference type="InterPro" id="IPR027417">
    <property type="entry name" value="P-loop_NTPase"/>
</dbReference>
<dbReference type="PANTHER" id="PTHR47959">
    <property type="entry name" value="ATP-DEPENDENT RNA HELICASE RHLE-RELATED"/>
    <property type="match status" value="1"/>
</dbReference>
<keyword evidence="2" id="KW-0378">Hydrolase</keyword>
<dbReference type="PROSITE" id="PS51195">
    <property type="entry name" value="Q_MOTIF"/>
    <property type="match status" value="1"/>
</dbReference>
<dbReference type="EMBL" id="BNAH01000005">
    <property type="protein sequence ID" value="GHE87685.1"/>
    <property type="molecule type" value="Genomic_DNA"/>
</dbReference>
<dbReference type="InterPro" id="IPR001650">
    <property type="entry name" value="Helicase_C-like"/>
</dbReference>
<evidence type="ECO:0000256" key="7">
    <source>
        <dbReference type="SAM" id="MobiDB-lite"/>
    </source>
</evidence>
<keyword evidence="1" id="KW-0547">Nucleotide-binding</keyword>
<comment type="similarity">
    <text evidence="5">Belongs to the DEAD box helicase family.</text>
</comment>
<evidence type="ECO:0000256" key="1">
    <source>
        <dbReference type="ARBA" id="ARBA00022741"/>
    </source>
</evidence>
<dbReference type="SMART" id="SM00490">
    <property type="entry name" value="HELICc"/>
    <property type="match status" value="1"/>
</dbReference>
<evidence type="ECO:0000313" key="11">
    <source>
        <dbReference type="EMBL" id="GHE87685.1"/>
    </source>
</evidence>
<feature type="domain" description="Helicase ATP-binding" evidence="8">
    <location>
        <begin position="33"/>
        <end position="208"/>
    </location>
</feature>
<keyword evidence="4" id="KW-0067">ATP-binding</keyword>
<dbReference type="PROSITE" id="PS51194">
    <property type="entry name" value="HELICASE_CTER"/>
    <property type="match status" value="1"/>
</dbReference>
<feature type="domain" description="DEAD-box RNA helicase Q" evidence="10">
    <location>
        <begin position="2"/>
        <end position="30"/>
    </location>
</feature>
<feature type="domain" description="Helicase C-terminal" evidence="9">
    <location>
        <begin position="219"/>
        <end position="391"/>
    </location>
</feature>
<dbReference type="InterPro" id="IPR050079">
    <property type="entry name" value="DEAD_box_RNA_helicase"/>
</dbReference>
<dbReference type="SUPFAM" id="SSF52540">
    <property type="entry name" value="P-loop containing nucleoside triphosphate hydrolases"/>
    <property type="match status" value="1"/>
</dbReference>
<dbReference type="GO" id="GO:0004386">
    <property type="term" value="F:helicase activity"/>
    <property type="evidence" value="ECO:0007669"/>
    <property type="project" value="UniProtKB-KW"/>
</dbReference>